<reference evidence="1 2" key="1">
    <citation type="journal article" date="2018" name="Gigascience">
        <title>Genomes of trombidid mites reveal novel predicted allergens and laterally-transferred genes associated with secondary metabolism.</title>
        <authorList>
            <person name="Dong X."/>
            <person name="Chaisiri K."/>
            <person name="Xia D."/>
            <person name="Armstrong S.D."/>
            <person name="Fang Y."/>
            <person name="Donnelly M.J."/>
            <person name="Kadowaki T."/>
            <person name="McGarry J.W."/>
            <person name="Darby A.C."/>
            <person name="Makepeace B.L."/>
        </authorList>
    </citation>
    <scope>NUCLEOTIDE SEQUENCE [LARGE SCALE GENOMIC DNA]</scope>
    <source>
        <strain evidence="1">UoL-UT</strain>
    </source>
</reference>
<dbReference type="EMBL" id="NCKV01036119">
    <property type="protein sequence ID" value="RWS18672.1"/>
    <property type="molecule type" value="Genomic_DNA"/>
</dbReference>
<comment type="caution">
    <text evidence="1">The sequence shown here is derived from an EMBL/GenBank/DDBJ whole genome shotgun (WGS) entry which is preliminary data.</text>
</comment>
<proteinExistence type="predicted"/>
<evidence type="ECO:0000313" key="2">
    <source>
        <dbReference type="Proteomes" id="UP000288716"/>
    </source>
</evidence>
<dbReference type="AlphaFoldDB" id="A0A443RTN7"/>
<dbReference type="Gene3D" id="3.40.50.720">
    <property type="entry name" value="NAD(P)-binding Rossmann-like Domain"/>
    <property type="match status" value="1"/>
</dbReference>
<dbReference type="InterPro" id="IPR002347">
    <property type="entry name" value="SDR_fam"/>
</dbReference>
<dbReference type="Pfam" id="PF13561">
    <property type="entry name" value="adh_short_C2"/>
    <property type="match status" value="1"/>
</dbReference>
<feature type="non-terminal residue" evidence="1">
    <location>
        <position position="1"/>
    </location>
</feature>
<dbReference type="SUPFAM" id="SSF51735">
    <property type="entry name" value="NAD(P)-binding Rossmann-fold domains"/>
    <property type="match status" value="1"/>
</dbReference>
<evidence type="ECO:0000313" key="1">
    <source>
        <dbReference type="EMBL" id="RWS18672.1"/>
    </source>
</evidence>
<dbReference type="OrthoDB" id="6509454at2759"/>
<keyword evidence="2" id="KW-1185">Reference proteome</keyword>
<dbReference type="InterPro" id="IPR036291">
    <property type="entry name" value="NAD(P)-bd_dom_sf"/>
</dbReference>
<accession>A0A443RTN7</accession>
<dbReference type="STRING" id="299467.A0A443RTN7"/>
<sequence>LLYLKFCHRPGFIKTPAYPEHGFVFEEMEELKKQPLEKRGSPTDVSDCVLFLASSKAIFITGTTVKVDGGITDA</sequence>
<dbReference type="VEuPathDB" id="VectorBase:LDEU013368"/>
<organism evidence="1 2">
    <name type="scientific">Leptotrombidium deliense</name>
    <dbReference type="NCBI Taxonomy" id="299467"/>
    <lineage>
        <taxon>Eukaryota</taxon>
        <taxon>Metazoa</taxon>
        <taxon>Ecdysozoa</taxon>
        <taxon>Arthropoda</taxon>
        <taxon>Chelicerata</taxon>
        <taxon>Arachnida</taxon>
        <taxon>Acari</taxon>
        <taxon>Acariformes</taxon>
        <taxon>Trombidiformes</taxon>
        <taxon>Prostigmata</taxon>
        <taxon>Anystina</taxon>
        <taxon>Parasitengona</taxon>
        <taxon>Trombiculoidea</taxon>
        <taxon>Trombiculidae</taxon>
        <taxon>Leptotrombidium</taxon>
    </lineage>
</organism>
<protein>
    <submittedName>
        <fullName evidence="1">Beta-ketoacyl-ACP reductase-like protein</fullName>
    </submittedName>
</protein>
<dbReference type="Proteomes" id="UP000288716">
    <property type="component" value="Unassembled WGS sequence"/>
</dbReference>
<gene>
    <name evidence="1" type="ORF">B4U80_12449</name>
</gene>
<name>A0A443RTN7_9ACAR</name>